<reference evidence="9 10" key="1">
    <citation type="submission" date="2017-03" db="EMBL/GenBank/DDBJ databases">
        <authorList>
            <person name="Afonso C.L."/>
            <person name="Miller P.J."/>
            <person name="Scott M.A."/>
            <person name="Spackman E."/>
            <person name="Goraichik I."/>
            <person name="Dimitrov K.M."/>
            <person name="Suarez D.L."/>
            <person name="Swayne D.E."/>
        </authorList>
    </citation>
    <scope>NUCLEOTIDE SEQUENCE [LARGE SCALE GENOMIC DNA]</scope>
    <source>
        <strain evidence="9 10">CECT 7691</strain>
    </source>
</reference>
<dbReference type="PROSITE" id="PS51354">
    <property type="entry name" value="GLUTAREDOXIN_2"/>
    <property type="match status" value="1"/>
</dbReference>
<dbReference type="InterPro" id="IPR014025">
    <property type="entry name" value="Glutaredoxin_subgr"/>
</dbReference>
<gene>
    <name evidence="9" type="primary">grxC_1</name>
    <name evidence="9" type="ORF">OCH7691_00019</name>
</gene>
<protein>
    <recommendedName>
        <fullName evidence="7">Glutaredoxin</fullName>
    </recommendedName>
</protein>
<keyword evidence="10" id="KW-1185">Reference proteome</keyword>
<evidence type="ECO:0000256" key="4">
    <source>
        <dbReference type="ARBA" id="ARBA00022982"/>
    </source>
</evidence>
<feature type="domain" description="Glutaredoxin" evidence="8">
    <location>
        <begin position="4"/>
        <end position="64"/>
    </location>
</feature>
<organism evidence="9 10">
    <name type="scientific">Oceanibacterium hippocampi</name>
    <dbReference type="NCBI Taxonomy" id="745714"/>
    <lineage>
        <taxon>Bacteria</taxon>
        <taxon>Pseudomonadati</taxon>
        <taxon>Pseudomonadota</taxon>
        <taxon>Alphaproteobacteria</taxon>
        <taxon>Sneathiellales</taxon>
        <taxon>Sneathiellaceae</taxon>
        <taxon>Oceanibacterium</taxon>
    </lineage>
</organism>
<evidence type="ECO:0000313" key="10">
    <source>
        <dbReference type="Proteomes" id="UP000193200"/>
    </source>
</evidence>
<dbReference type="OrthoDB" id="9814618at2"/>
<keyword evidence="5" id="KW-1015">Disulfide bond</keyword>
<keyword evidence="4 7" id="KW-0249">Electron transport</keyword>
<dbReference type="FunCoup" id="A0A1Y5R7C5">
    <property type="interactions" value="395"/>
</dbReference>
<dbReference type="AlphaFoldDB" id="A0A1Y5R7C5"/>
<dbReference type="CDD" id="cd03418">
    <property type="entry name" value="GRX_GRXb_1_3_like"/>
    <property type="match status" value="1"/>
</dbReference>
<name>A0A1Y5R7C5_9PROT</name>
<dbReference type="GO" id="GO:0034599">
    <property type="term" value="P:cellular response to oxidative stress"/>
    <property type="evidence" value="ECO:0007669"/>
    <property type="project" value="TreeGrafter"/>
</dbReference>
<accession>A0A1Y5R7C5</accession>
<evidence type="ECO:0000256" key="3">
    <source>
        <dbReference type="ARBA" id="ARBA00022448"/>
    </source>
</evidence>
<dbReference type="InterPro" id="IPR011900">
    <property type="entry name" value="GRX_bact"/>
</dbReference>
<evidence type="ECO:0000256" key="6">
    <source>
        <dbReference type="ARBA" id="ARBA00023284"/>
    </source>
</evidence>
<sequence length="86" mass="9480">MPNVTIYTTMMCPYCFRAKKLLTQKGVKFDEIDVGTDPGLRREMTTRSNGGQTVPQIFIGKRHVGGCDELFALEARGELDAALQAA</sequence>
<dbReference type="Gene3D" id="3.40.30.10">
    <property type="entry name" value="Glutaredoxin"/>
    <property type="match status" value="1"/>
</dbReference>
<keyword evidence="7" id="KW-0963">Cytoplasm</keyword>
<evidence type="ECO:0000256" key="2">
    <source>
        <dbReference type="ARBA" id="ARBA00007787"/>
    </source>
</evidence>
<dbReference type="PANTHER" id="PTHR45694:SF18">
    <property type="entry name" value="GLUTAREDOXIN-1-RELATED"/>
    <property type="match status" value="1"/>
</dbReference>
<dbReference type="PRINTS" id="PR00160">
    <property type="entry name" value="GLUTAREDOXIN"/>
</dbReference>
<dbReference type="PROSITE" id="PS00195">
    <property type="entry name" value="GLUTAREDOXIN_1"/>
    <property type="match status" value="1"/>
</dbReference>
<dbReference type="InterPro" id="IPR002109">
    <property type="entry name" value="Glutaredoxin"/>
</dbReference>
<dbReference type="EMBL" id="FWFR01000001">
    <property type="protein sequence ID" value="SLN10206.1"/>
    <property type="molecule type" value="Genomic_DNA"/>
</dbReference>
<dbReference type="InterPro" id="IPR011767">
    <property type="entry name" value="GLR_AS"/>
</dbReference>
<evidence type="ECO:0000256" key="1">
    <source>
        <dbReference type="ARBA" id="ARBA00002549"/>
    </source>
</evidence>
<dbReference type="GO" id="GO:0045454">
    <property type="term" value="P:cell redox homeostasis"/>
    <property type="evidence" value="ECO:0007669"/>
    <property type="project" value="InterPro"/>
</dbReference>
<proteinExistence type="inferred from homology"/>
<comment type="similarity">
    <text evidence="2 7">Belongs to the glutaredoxin family.</text>
</comment>
<evidence type="ECO:0000256" key="7">
    <source>
        <dbReference type="RuleBase" id="RU364065"/>
    </source>
</evidence>
<evidence type="ECO:0000256" key="5">
    <source>
        <dbReference type="ARBA" id="ARBA00023157"/>
    </source>
</evidence>
<keyword evidence="3 7" id="KW-0813">Transport</keyword>
<dbReference type="RefSeq" id="WP_085881404.1">
    <property type="nucleotide sequence ID" value="NZ_FWFR01000001.1"/>
</dbReference>
<evidence type="ECO:0000313" key="9">
    <source>
        <dbReference type="EMBL" id="SLN10206.1"/>
    </source>
</evidence>
<comment type="function">
    <text evidence="1 7">Has a glutathione-disulfide oxidoreductase activity in the presence of NADPH and glutathione reductase. Reduces low molecular weight disulfides and proteins.</text>
</comment>
<evidence type="ECO:0000259" key="8">
    <source>
        <dbReference type="Pfam" id="PF00462"/>
    </source>
</evidence>
<dbReference type="InParanoid" id="A0A1Y5R7C5"/>
<keyword evidence="6 7" id="KW-0676">Redox-active center</keyword>
<dbReference type="PANTHER" id="PTHR45694">
    <property type="entry name" value="GLUTAREDOXIN 2"/>
    <property type="match status" value="1"/>
</dbReference>
<dbReference type="Proteomes" id="UP000193200">
    <property type="component" value="Unassembled WGS sequence"/>
</dbReference>
<dbReference type="GO" id="GO:0015038">
    <property type="term" value="F:glutathione disulfide oxidoreductase activity"/>
    <property type="evidence" value="ECO:0007669"/>
    <property type="project" value="UniProtKB-UniRule"/>
</dbReference>
<dbReference type="NCBIfam" id="TIGR02181">
    <property type="entry name" value="GRX_bact"/>
    <property type="match status" value="1"/>
</dbReference>
<dbReference type="Pfam" id="PF00462">
    <property type="entry name" value="Glutaredoxin"/>
    <property type="match status" value="1"/>
</dbReference>
<dbReference type="SUPFAM" id="SSF52833">
    <property type="entry name" value="Thioredoxin-like"/>
    <property type="match status" value="1"/>
</dbReference>
<dbReference type="InterPro" id="IPR036249">
    <property type="entry name" value="Thioredoxin-like_sf"/>
</dbReference>
<dbReference type="GO" id="GO:0005737">
    <property type="term" value="C:cytoplasm"/>
    <property type="evidence" value="ECO:0007669"/>
    <property type="project" value="TreeGrafter"/>
</dbReference>